<reference evidence="14 15" key="1">
    <citation type="submission" date="2019-04" db="EMBL/GenBank/DDBJ databases">
        <authorList>
            <consortium name="Pathogen Informatics"/>
        </authorList>
    </citation>
    <scope>NUCLEOTIDE SEQUENCE [LARGE SCALE GENOMIC DNA]</scope>
    <source>
        <strain evidence="14 15">NCTC9185</strain>
    </source>
</reference>
<comment type="similarity">
    <text evidence="2">Belongs to the cytochrome ubiquinol oxidase subunit 1 family.</text>
</comment>
<evidence type="ECO:0000256" key="9">
    <source>
        <dbReference type="ARBA" id="ARBA00022982"/>
    </source>
</evidence>
<comment type="subcellular location">
    <subcellularLocation>
        <location evidence="1">Cell inner membrane</location>
        <topology evidence="1">Multi-pass membrane protein</topology>
    </subcellularLocation>
</comment>
<dbReference type="GO" id="GO:0005886">
    <property type="term" value="C:plasma membrane"/>
    <property type="evidence" value="ECO:0007669"/>
    <property type="project" value="UniProtKB-SubCell"/>
</dbReference>
<dbReference type="GO" id="GO:0020037">
    <property type="term" value="F:heme binding"/>
    <property type="evidence" value="ECO:0007669"/>
    <property type="project" value="TreeGrafter"/>
</dbReference>
<dbReference type="GO" id="GO:0009055">
    <property type="term" value="F:electron transfer activity"/>
    <property type="evidence" value="ECO:0007669"/>
    <property type="project" value="InterPro"/>
</dbReference>
<sequence length="109" mass="12217">MAPLYFAFRIMVACGILMLGIIAASFWTVIRNQVGEKKWLLRIALYAIPLPWIAIESGWFVAEYGRQPWAIGEVLPTAVANSSLTAADLIFSMLLICGLYTLFLWRSCT</sequence>
<evidence type="ECO:0000256" key="5">
    <source>
        <dbReference type="ARBA" id="ARBA00022519"/>
    </source>
</evidence>
<dbReference type="Proteomes" id="UP000339249">
    <property type="component" value="Unassembled WGS sequence"/>
</dbReference>
<dbReference type="EMBL" id="CABDVU010000001">
    <property type="protein sequence ID" value="VTN15093.1"/>
    <property type="molecule type" value="Genomic_DNA"/>
</dbReference>
<keyword evidence="14" id="KW-0560">Oxidoreductase</keyword>
<evidence type="ECO:0000256" key="2">
    <source>
        <dbReference type="ARBA" id="ARBA00009819"/>
    </source>
</evidence>
<accession>A0A4U9DG31</accession>
<evidence type="ECO:0000256" key="8">
    <source>
        <dbReference type="ARBA" id="ARBA00022723"/>
    </source>
</evidence>
<dbReference type="PANTHER" id="PTHR30365:SF0">
    <property type="entry name" value="CYTOCHROME BD-I UBIQUINOL OXIDASE SUBUNIT 1"/>
    <property type="match status" value="1"/>
</dbReference>
<evidence type="ECO:0000256" key="4">
    <source>
        <dbReference type="ARBA" id="ARBA00022475"/>
    </source>
</evidence>
<keyword evidence="9" id="KW-0249">Electron transport</keyword>
<evidence type="ECO:0000256" key="13">
    <source>
        <dbReference type="SAM" id="Phobius"/>
    </source>
</evidence>
<name>A0A4U9DG31_RAOTE</name>
<keyword evidence="8" id="KW-0479">Metal-binding</keyword>
<keyword evidence="4" id="KW-1003">Cell membrane</keyword>
<protein>
    <submittedName>
        <fullName evidence="14">Cytochrome d ubiquinol oxidase subunit 1</fullName>
        <ecNumber evidence="14">1.10.3.-</ecNumber>
    </submittedName>
</protein>
<evidence type="ECO:0000256" key="3">
    <source>
        <dbReference type="ARBA" id="ARBA00022448"/>
    </source>
</evidence>
<dbReference type="GO" id="GO:0016682">
    <property type="term" value="F:oxidoreductase activity, acting on diphenols and related substances as donors, oxygen as acceptor"/>
    <property type="evidence" value="ECO:0007669"/>
    <property type="project" value="TreeGrafter"/>
</dbReference>
<keyword evidence="5" id="KW-0997">Cell inner membrane</keyword>
<dbReference type="EC" id="1.10.3.-" evidence="14"/>
<keyword evidence="12 13" id="KW-0472">Membrane</keyword>
<evidence type="ECO:0000256" key="6">
    <source>
        <dbReference type="ARBA" id="ARBA00022617"/>
    </source>
</evidence>
<dbReference type="InterPro" id="IPR002585">
    <property type="entry name" value="Cyt-d_ubiquinol_oxidase_su_1"/>
</dbReference>
<keyword evidence="10 13" id="KW-1133">Transmembrane helix</keyword>
<keyword evidence="7 13" id="KW-0812">Transmembrane</keyword>
<dbReference type="GO" id="GO:0046872">
    <property type="term" value="F:metal ion binding"/>
    <property type="evidence" value="ECO:0007669"/>
    <property type="project" value="UniProtKB-KW"/>
</dbReference>
<keyword evidence="3" id="KW-0813">Transport</keyword>
<feature type="transmembrane region" description="Helical" evidence="13">
    <location>
        <begin position="6"/>
        <end position="27"/>
    </location>
</feature>
<evidence type="ECO:0000256" key="10">
    <source>
        <dbReference type="ARBA" id="ARBA00022989"/>
    </source>
</evidence>
<evidence type="ECO:0000256" key="11">
    <source>
        <dbReference type="ARBA" id="ARBA00023004"/>
    </source>
</evidence>
<dbReference type="AlphaFoldDB" id="A0A4U9DG31"/>
<keyword evidence="6" id="KW-0349">Heme</keyword>
<dbReference type="GO" id="GO:0070069">
    <property type="term" value="C:cytochrome complex"/>
    <property type="evidence" value="ECO:0007669"/>
    <property type="project" value="InterPro"/>
</dbReference>
<feature type="transmembrane region" description="Helical" evidence="13">
    <location>
        <begin position="82"/>
        <end position="105"/>
    </location>
</feature>
<dbReference type="Pfam" id="PF01654">
    <property type="entry name" value="Cyt_bd_oxida_I"/>
    <property type="match status" value="1"/>
</dbReference>
<dbReference type="PANTHER" id="PTHR30365">
    <property type="entry name" value="CYTOCHROME D UBIQUINOL OXIDASE"/>
    <property type="match status" value="1"/>
</dbReference>
<proteinExistence type="inferred from homology"/>
<evidence type="ECO:0000313" key="14">
    <source>
        <dbReference type="EMBL" id="VTN15093.1"/>
    </source>
</evidence>
<gene>
    <name evidence="14" type="primary">cydA_6</name>
    <name evidence="14" type="ORF">NCTC9185_07172</name>
</gene>
<evidence type="ECO:0000256" key="7">
    <source>
        <dbReference type="ARBA" id="ARBA00022692"/>
    </source>
</evidence>
<feature type="transmembrane region" description="Helical" evidence="13">
    <location>
        <begin position="39"/>
        <end position="62"/>
    </location>
</feature>
<evidence type="ECO:0000256" key="12">
    <source>
        <dbReference type="ARBA" id="ARBA00023136"/>
    </source>
</evidence>
<keyword evidence="11" id="KW-0408">Iron</keyword>
<evidence type="ECO:0000256" key="1">
    <source>
        <dbReference type="ARBA" id="ARBA00004429"/>
    </source>
</evidence>
<dbReference type="GO" id="GO:0019646">
    <property type="term" value="P:aerobic electron transport chain"/>
    <property type="evidence" value="ECO:0007669"/>
    <property type="project" value="InterPro"/>
</dbReference>
<organism evidence="14 15">
    <name type="scientific">Raoultella terrigena</name>
    <name type="common">Klebsiella terrigena</name>
    <dbReference type="NCBI Taxonomy" id="577"/>
    <lineage>
        <taxon>Bacteria</taxon>
        <taxon>Pseudomonadati</taxon>
        <taxon>Pseudomonadota</taxon>
        <taxon>Gammaproteobacteria</taxon>
        <taxon>Enterobacterales</taxon>
        <taxon>Enterobacteriaceae</taxon>
        <taxon>Klebsiella/Raoultella group</taxon>
        <taxon>Raoultella</taxon>
    </lineage>
</organism>
<evidence type="ECO:0000313" key="15">
    <source>
        <dbReference type="Proteomes" id="UP000339249"/>
    </source>
</evidence>